<organism evidence="10 11">
    <name type="scientific">Glarea lozoyensis (strain ATCC 74030 / MF5533)</name>
    <dbReference type="NCBI Taxonomy" id="1104152"/>
    <lineage>
        <taxon>Eukaryota</taxon>
        <taxon>Fungi</taxon>
        <taxon>Dikarya</taxon>
        <taxon>Ascomycota</taxon>
        <taxon>Pezizomycotina</taxon>
        <taxon>Leotiomycetes</taxon>
        <taxon>Helotiales</taxon>
        <taxon>Helotiaceae</taxon>
        <taxon>Glarea</taxon>
    </lineage>
</organism>
<evidence type="ECO:0000256" key="2">
    <source>
        <dbReference type="ARBA" id="ARBA00006175"/>
    </source>
</evidence>
<dbReference type="HOGENOM" id="CLU_1695655_0_0_1"/>
<dbReference type="GO" id="GO:0005886">
    <property type="term" value="C:plasma membrane"/>
    <property type="evidence" value="ECO:0007669"/>
    <property type="project" value="TreeGrafter"/>
</dbReference>
<keyword evidence="4" id="KW-0677">Repeat</keyword>
<keyword evidence="11" id="KW-1185">Reference proteome</keyword>
<proteinExistence type="inferred from homology"/>
<keyword evidence="3 9" id="KW-0812">Transmembrane</keyword>
<dbReference type="SUPFAM" id="SSF81338">
    <property type="entry name" value="Aquaporin-like"/>
    <property type="match status" value="1"/>
</dbReference>
<comment type="similarity">
    <text evidence="2">Belongs to the MIP/aquaporin (TC 1.A.8) family.</text>
</comment>
<keyword evidence="6 9" id="KW-0472">Membrane</keyword>
<dbReference type="InterPro" id="IPR000425">
    <property type="entry name" value="MIP"/>
</dbReference>
<dbReference type="InterPro" id="IPR034294">
    <property type="entry name" value="Aquaporin_transptr"/>
</dbReference>
<evidence type="ECO:0000256" key="1">
    <source>
        <dbReference type="ARBA" id="ARBA00004141"/>
    </source>
</evidence>
<evidence type="ECO:0000256" key="7">
    <source>
        <dbReference type="ARBA" id="ARBA00034651"/>
    </source>
</evidence>
<dbReference type="EMBL" id="AGUE01000262">
    <property type="protein sequence ID" value="EHK96267.1"/>
    <property type="molecule type" value="Genomic_DNA"/>
</dbReference>
<reference evidence="10 11" key="1">
    <citation type="journal article" date="2012" name="Eukaryot. Cell">
        <title>Genome sequence of the fungus Glarea lozoyensis: the first genome sequence of a species from the Helotiaceae family.</title>
        <authorList>
            <person name="Youssar L."/>
            <person name="Gruening B.A."/>
            <person name="Erxleben A."/>
            <person name="Guenther S."/>
            <person name="Huettel W."/>
        </authorList>
    </citation>
    <scope>NUCLEOTIDE SEQUENCE [LARGE SCALE GENOMIC DNA]</scope>
    <source>
        <strain evidence="11">ATCC 74030 / MF5533</strain>
    </source>
</reference>
<sequence length="155" mass="16360">MSKFFAQRASFSSPERDYDPESNSSPIIDPNARPKVRDHFVAASGEFITLGLVLSGGLPWARGLILFPAQILGAVSAAAVVSVMFPPSISMVNTLLAPGTSIAQGLFMEMFLTCLLMITVLMLASEKSKDTFLAPVGIGLSLFVAELAGIAPCPL</sequence>
<feature type="transmembrane region" description="Helical" evidence="9">
    <location>
        <begin position="105"/>
        <end position="124"/>
    </location>
</feature>
<evidence type="ECO:0000256" key="4">
    <source>
        <dbReference type="ARBA" id="ARBA00022737"/>
    </source>
</evidence>
<accession>H0EYW4</accession>
<evidence type="ECO:0000313" key="11">
    <source>
        <dbReference type="Proteomes" id="UP000005446"/>
    </source>
</evidence>
<dbReference type="Gene3D" id="1.20.1080.10">
    <property type="entry name" value="Glycerol uptake facilitator protein"/>
    <property type="match status" value="1"/>
</dbReference>
<dbReference type="PANTHER" id="PTHR19139">
    <property type="entry name" value="AQUAPORIN TRANSPORTER"/>
    <property type="match status" value="1"/>
</dbReference>
<comment type="subcellular location">
    <subcellularLocation>
        <location evidence="1">Membrane</location>
        <topology evidence="1">Multi-pass membrane protein</topology>
    </subcellularLocation>
</comment>
<feature type="transmembrane region" description="Helical" evidence="9">
    <location>
        <begin position="64"/>
        <end position="85"/>
    </location>
</feature>
<comment type="caution">
    <text evidence="10">The sequence shown here is derived from an EMBL/GenBank/DDBJ whole genome shotgun (WGS) entry which is preliminary data.</text>
</comment>
<evidence type="ECO:0000313" key="10">
    <source>
        <dbReference type="EMBL" id="EHK96267.1"/>
    </source>
</evidence>
<comment type="catalytic activity">
    <reaction evidence="7">
        <text>H2O(in) = H2O(out)</text>
        <dbReference type="Rhea" id="RHEA:29667"/>
        <dbReference type="ChEBI" id="CHEBI:15377"/>
    </reaction>
</comment>
<dbReference type="Pfam" id="PF00230">
    <property type="entry name" value="MIP"/>
    <property type="match status" value="1"/>
</dbReference>
<name>H0EYW4_GLAL7</name>
<dbReference type="FunCoup" id="H0EYW4">
    <property type="interactions" value="5"/>
</dbReference>
<gene>
    <name evidence="10" type="ORF">M7I_8025</name>
</gene>
<dbReference type="GO" id="GO:0015250">
    <property type="term" value="F:water channel activity"/>
    <property type="evidence" value="ECO:0007669"/>
    <property type="project" value="TreeGrafter"/>
</dbReference>
<dbReference type="Proteomes" id="UP000005446">
    <property type="component" value="Unassembled WGS sequence"/>
</dbReference>
<protein>
    <submittedName>
        <fullName evidence="10">Putative Aquaporin-1</fullName>
    </submittedName>
</protein>
<dbReference type="InParanoid" id="H0EYW4"/>
<dbReference type="AlphaFoldDB" id="H0EYW4"/>
<keyword evidence="5 9" id="KW-1133">Transmembrane helix</keyword>
<dbReference type="OrthoDB" id="3222at2759"/>
<dbReference type="InterPro" id="IPR023271">
    <property type="entry name" value="Aquaporin-like"/>
</dbReference>
<dbReference type="PANTHER" id="PTHR19139:SF283">
    <property type="entry name" value="AQUAPORIN"/>
    <property type="match status" value="1"/>
</dbReference>
<evidence type="ECO:0000256" key="5">
    <source>
        <dbReference type="ARBA" id="ARBA00022989"/>
    </source>
</evidence>
<evidence type="ECO:0000256" key="6">
    <source>
        <dbReference type="ARBA" id="ARBA00023136"/>
    </source>
</evidence>
<evidence type="ECO:0000256" key="3">
    <source>
        <dbReference type="ARBA" id="ARBA00022692"/>
    </source>
</evidence>
<evidence type="ECO:0000256" key="9">
    <source>
        <dbReference type="SAM" id="Phobius"/>
    </source>
</evidence>
<evidence type="ECO:0000256" key="8">
    <source>
        <dbReference type="SAM" id="MobiDB-lite"/>
    </source>
</evidence>
<feature type="region of interest" description="Disordered" evidence="8">
    <location>
        <begin position="1"/>
        <end position="31"/>
    </location>
</feature>
<feature type="transmembrane region" description="Helical" evidence="9">
    <location>
        <begin position="131"/>
        <end position="151"/>
    </location>
</feature>